<dbReference type="Pfam" id="PF05494">
    <property type="entry name" value="MlaC"/>
    <property type="match status" value="1"/>
</dbReference>
<evidence type="ECO:0000313" key="3">
    <source>
        <dbReference type="Proteomes" id="UP000287798"/>
    </source>
</evidence>
<dbReference type="OrthoDB" id="9787053at2"/>
<dbReference type="InterPro" id="IPR008869">
    <property type="entry name" value="MlaC/ttg2D"/>
</dbReference>
<evidence type="ECO:0000313" key="2">
    <source>
        <dbReference type="EMBL" id="RRQ22238.1"/>
    </source>
</evidence>
<dbReference type="PANTHER" id="PTHR36573:SF1">
    <property type="entry name" value="INTERMEMBRANE PHOSPHOLIPID TRANSPORT SYSTEM BINDING PROTEIN MLAC"/>
    <property type="match status" value="1"/>
</dbReference>
<dbReference type="Proteomes" id="UP000287798">
    <property type="component" value="Unassembled WGS sequence"/>
</dbReference>
<accession>A0A426QKF8</accession>
<dbReference type="RefSeq" id="WP_125181580.1">
    <property type="nucleotide sequence ID" value="NZ_QZMU01000001.1"/>
</dbReference>
<name>A0A426QKF8_9GAMM</name>
<sequence>MINQQMRRLILLPLLWLLSMPALAGESPMEVVRTTSEEVFNELRGNEELSREQINRLIESVILPRVDFEAFSRLTLARHWRQASDEQRQAFTREFRELLIRTYATSLAEYSGEKIEYLKERMEEDDRALVNTRIVRPDGPAIPVDYRLRLNDDKWQVYDIVIDGVSLIINYRSSFQQTIRQQGLDALIRQLSERRA</sequence>
<feature type="chain" id="PRO_5019344020" evidence="1">
    <location>
        <begin position="25"/>
        <end position="196"/>
    </location>
</feature>
<evidence type="ECO:0000256" key="1">
    <source>
        <dbReference type="SAM" id="SignalP"/>
    </source>
</evidence>
<gene>
    <name evidence="2" type="ORF">D6C00_09925</name>
</gene>
<dbReference type="AlphaFoldDB" id="A0A426QKF8"/>
<dbReference type="InterPro" id="IPR042245">
    <property type="entry name" value="Tgt2/MlaC_sf"/>
</dbReference>
<dbReference type="PANTHER" id="PTHR36573">
    <property type="entry name" value="INTERMEMBRANE PHOSPHOLIPID TRANSPORT SYSTEM BINDING PROTEIN MLAC"/>
    <property type="match status" value="1"/>
</dbReference>
<comment type="caution">
    <text evidence="2">The sequence shown here is derived from an EMBL/GenBank/DDBJ whole genome shotgun (WGS) entry which is preliminary data.</text>
</comment>
<protein>
    <submittedName>
        <fullName evidence="2">ABC transporter substrate-binding protein</fullName>
    </submittedName>
</protein>
<keyword evidence="3" id="KW-1185">Reference proteome</keyword>
<feature type="signal peptide" evidence="1">
    <location>
        <begin position="1"/>
        <end position="24"/>
    </location>
</feature>
<keyword evidence="1" id="KW-0732">Signal</keyword>
<dbReference type="EMBL" id="QZMU01000001">
    <property type="protein sequence ID" value="RRQ22238.1"/>
    <property type="molecule type" value="Genomic_DNA"/>
</dbReference>
<proteinExistence type="predicted"/>
<dbReference type="PIRSF" id="PIRSF004649">
    <property type="entry name" value="MlaC"/>
    <property type="match status" value="1"/>
</dbReference>
<reference evidence="2 3" key="1">
    <citation type="journal article" date="2010" name="Int. J. Syst. Evol. Microbiol.">
        <title>Thiohalobacter thiocyanaticus gen. nov., sp. nov., a moderately halophilic, sulfur-oxidizing gammaproteobacterium from hypersaline lakes, that utilizes thiocyanate.</title>
        <authorList>
            <person name="Sorokin D.Y."/>
            <person name="Kovaleva O.L."/>
            <person name="Tourova T.P."/>
            <person name="Muyzer G."/>
        </authorList>
    </citation>
    <scope>NUCLEOTIDE SEQUENCE [LARGE SCALE GENOMIC DNA]</scope>
    <source>
        <strain evidence="2 3">Hrh1</strain>
    </source>
</reference>
<organism evidence="2 3">
    <name type="scientific">Thiohalobacter thiocyanaticus</name>
    <dbReference type="NCBI Taxonomy" id="585455"/>
    <lineage>
        <taxon>Bacteria</taxon>
        <taxon>Pseudomonadati</taxon>
        <taxon>Pseudomonadota</taxon>
        <taxon>Gammaproteobacteria</taxon>
        <taxon>Thiohalobacterales</taxon>
        <taxon>Thiohalobacteraceae</taxon>
        <taxon>Thiohalobacter</taxon>
    </lineage>
</organism>
<dbReference type="Gene3D" id="3.10.450.710">
    <property type="entry name" value="Tgt2/MlaC"/>
    <property type="match status" value="1"/>
</dbReference>